<dbReference type="AlphaFoldDB" id="A0AAW1HR18"/>
<evidence type="ECO:0000313" key="3">
    <source>
        <dbReference type="Proteomes" id="UP001443914"/>
    </source>
</evidence>
<sequence length="128" mass="14787">MNSSHTSSSSKGVKIEKKNCPKCTKRFNIRAAGPTATNSFRLYYKCDDCGCFQWCKEKNDDVIEINNGGEVHQQAPNYIQDLKRKIKEQTNVICELRKEVTNLFKSIQFIVKLFILMYLLLVYVVVVK</sequence>
<proteinExistence type="predicted"/>
<evidence type="ECO:0000256" key="1">
    <source>
        <dbReference type="SAM" id="Phobius"/>
    </source>
</evidence>
<organism evidence="2 3">
    <name type="scientific">Saponaria officinalis</name>
    <name type="common">Common soapwort</name>
    <name type="synonym">Lychnis saponaria</name>
    <dbReference type="NCBI Taxonomy" id="3572"/>
    <lineage>
        <taxon>Eukaryota</taxon>
        <taxon>Viridiplantae</taxon>
        <taxon>Streptophyta</taxon>
        <taxon>Embryophyta</taxon>
        <taxon>Tracheophyta</taxon>
        <taxon>Spermatophyta</taxon>
        <taxon>Magnoliopsida</taxon>
        <taxon>eudicotyledons</taxon>
        <taxon>Gunneridae</taxon>
        <taxon>Pentapetalae</taxon>
        <taxon>Caryophyllales</taxon>
        <taxon>Caryophyllaceae</taxon>
        <taxon>Caryophylleae</taxon>
        <taxon>Saponaria</taxon>
    </lineage>
</organism>
<gene>
    <name evidence="2" type="ORF">RND81_11G216000</name>
</gene>
<keyword evidence="1" id="KW-0472">Membrane</keyword>
<evidence type="ECO:0008006" key="4">
    <source>
        <dbReference type="Google" id="ProtNLM"/>
    </source>
</evidence>
<dbReference type="Proteomes" id="UP001443914">
    <property type="component" value="Unassembled WGS sequence"/>
</dbReference>
<reference evidence="2" key="1">
    <citation type="submission" date="2024-03" db="EMBL/GenBank/DDBJ databases">
        <title>WGS assembly of Saponaria officinalis var. Norfolk2.</title>
        <authorList>
            <person name="Jenkins J."/>
            <person name="Shu S."/>
            <person name="Grimwood J."/>
            <person name="Barry K."/>
            <person name="Goodstein D."/>
            <person name="Schmutz J."/>
            <person name="Leebens-Mack J."/>
            <person name="Osbourn A."/>
        </authorList>
    </citation>
    <scope>NUCLEOTIDE SEQUENCE [LARGE SCALE GENOMIC DNA]</scope>
    <source>
        <strain evidence="2">JIC</strain>
    </source>
</reference>
<feature type="transmembrane region" description="Helical" evidence="1">
    <location>
        <begin position="107"/>
        <end position="126"/>
    </location>
</feature>
<evidence type="ECO:0000313" key="2">
    <source>
        <dbReference type="EMBL" id="KAK9678505.1"/>
    </source>
</evidence>
<protein>
    <recommendedName>
        <fullName evidence="4">Zinc finger GRF-type domain-containing protein</fullName>
    </recommendedName>
</protein>
<keyword evidence="3" id="KW-1185">Reference proteome</keyword>
<accession>A0AAW1HR18</accession>
<keyword evidence="1" id="KW-1133">Transmembrane helix</keyword>
<dbReference type="EMBL" id="JBDFQZ010000011">
    <property type="protein sequence ID" value="KAK9678505.1"/>
    <property type="molecule type" value="Genomic_DNA"/>
</dbReference>
<keyword evidence="1" id="KW-0812">Transmembrane</keyword>
<name>A0AAW1HR18_SAPOF</name>
<comment type="caution">
    <text evidence="2">The sequence shown here is derived from an EMBL/GenBank/DDBJ whole genome shotgun (WGS) entry which is preliminary data.</text>
</comment>